<evidence type="ECO:0000256" key="10">
    <source>
        <dbReference type="RuleBase" id="RU000488"/>
    </source>
</evidence>
<dbReference type="Pfam" id="PF00153">
    <property type="entry name" value="Mito_carr"/>
    <property type="match status" value="3"/>
</dbReference>
<evidence type="ECO:0000256" key="4">
    <source>
        <dbReference type="ARBA" id="ARBA00022692"/>
    </source>
</evidence>
<accession>A0A0B0P6Y9</accession>
<keyword evidence="5" id="KW-0677">Repeat</keyword>
<dbReference type="PRINTS" id="PR00928">
    <property type="entry name" value="GRAVESDC"/>
</dbReference>
<evidence type="ECO:0000256" key="3">
    <source>
        <dbReference type="ARBA" id="ARBA00022448"/>
    </source>
</evidence>
<comment type="similarity">
    <text evidence="2 10">Belongs to the mitochondrial carrier (TC 2.A.29) family.</text>
</comment>
<sequence>MYLVSVEGKDRLVNLSGFDLDGLRPLKLLLPFEKKSFSFCIPIDRWDKEFFKLQDIGDIIWFETLGLDCLEMGFPQGSTLTTNMAGLVDGSSARAEVSFIDSLPVYVKELIAGGAAGAFAKTTIAPLERIKILLQTRTDGFQSLGVYQSLRKVLKHEGVLGFYKGNGASVIRIIPYAALHFMTYEQYRGWMLDNYSFLGSGPVVDLLAGSASGGTAVLCTYPLDLARAKLAYQVGDTRSKFGSGMKSLYPRPAYSGVTDVLTRVYRDGGVRGLYRGVGPTLAGILPYAGLKFYIYEEIKTRVPEEHRKSIVMNLSCGALAGLLGQTFTYPLDVVRRQMQVGTLQCSTIQGDTRYRNTYEGLTSIVRNQGWRQLFAGLSINYIKIVPSVAVGFAAYDMMKVWLRIPPRQKLQAESSG</sequence>
<protein>
    <submittedName>
        <fullName evidence="11">Graves disease carrier</fullName>
    </submittedName>
</protein>
<dbReference type="AlphaFoldDB" id="A0A0B0P6Y9"/>
<keyword evidence="12" id="KW-1185">Reference proteome</keyword>
<evidence type="ECO:0000256" key="6">
    <source>
        <dbReference type="ARBA" id="ARBA00022792"/>
    </source>
</evidence>
<feature type="repeat" description="Solcar" evidence="9">
    <location>
        <begin position="308"/>
        <end position="401"/>
    </location>
</feature>
<reference evidence="12" key="1">
    <citation type="submission" date="2014-09" db="EMBL/GenBank/DDBJ databases">
        <authorList>
            <person name="Mudge J."/>
            <person name="Ramaraj T."/>
            <person name="Lindquist I.E."/>
            <person name="Bharti A.K."/>
            <person name="Sundararajan A."/>
            <person name="Cameron C.T."/>
            <person name="Woodward J.E."/>
            <person name="May G.D."/>
            <person name="Brubaker C."/>
            <person name="Broadhvest J."/>
            <person name="Wilkins T.A."/>
        </authorList>
    </citation>
    <scope>NUCLEOTIDE SEQUENCE</scope>
    <source>
        <strain evidence="12">cv. AKA8401</strain>
    </source>
</reference>
<feature type="repeat" description="Solcar" evidence="9">
    <location>
        <begin position="200"/>
        <end position="301"/>
    </location>
</feature>
<evidence type="ECO:0000256" key="8">
    <source>
        <dbReference type="ARBA" id="ARBA00023136"/>
    </source>
</evidence>
<name>A0A0B0P6Y9_GOSAR</name>
<evidence type="ECO:0000256" key="9">
    <source>
        <dbReference type="PROSITE-ProRule" id="PRU00282"/>
    </source>
</evidence>
<dbReference type="GO" id="GO:0005743">
    <property type="term" value="C:mitochondrial inner membrane"/>
    <property type="evidence" value="ECO:0007669"/>
    <property type="project" value="UniProtKB-SubCell"/>
</dbReference>
<dbReference type="PROSITE" id="PS50920">
    <property type="entry name" value="SOLCAR"/>
    <property type="match status" value="3"/>
</dbReference>
<dbReference type="InterPro" id="IPR002167">
    <property type="entry name" value="GDC-like"/>
</dbReference>
<dbReference type="EMBL" id="KN421989">
    <property type="protein sequence ID" value="KHG22503.1"/>
    <property type="molecule type" value="Genomic_DNA"/>
</dbReference>
<keyword evidence="7" id="KW-0496">Mitochondrion</keyword>
<proteinExistence type="inferred from homology"/>
<dbReference type="PANTHER" id="PTHR24089">
    <property type="entry name" value="SOLUTE CARRIER FAMILY 25"/>
    <property type="match status" value="1"/>
</dbReference>
<dbReference type="InterPro" id="IPR018108">
    <property type="entry name" value="MCP_transmembrane"/>
</dbReference>
<keyword evidence="3 10" id="KW-0813">Transport</keyword>
<keyword evidence="6" id="KW-0999">Mitochondrion inner membrane</keyword>
<dbReference type="InterPro" id="IPR023395">
    <property type="entry name" value="MCP_dom_sf"/>
</dbReference>
<dbReference type="SUPFAM" id="SSF103506">
    <property type="entry name" value="Mitochondrial carrier"/>
    <property type="match status" value="1"/>
</dbReference>
<evidence type="ECO:0000313" key="11">
    <source>
        <dbReference type="EMBL" id="KHG22503.1"/>
    </source>
</evidence>
<dbReference type="Gene3D" id="1.50.40.10">
    <property type="entry name" value="Mitochondrial carrier domain"/>
    <property type="match status" value="1"/>
</dbReference>
<keyword evidence="8 9" id="KW-0472">Membrane</keyword>
<dbReference type="PRINTS" id="PR00926">
    <property type="entry name" value="MITOCARRIER"/>
</dbReference>
<feature type="repeat" description="Solcar" evidence="9">
    <location>
        <begin position="104"/>
        <end position="190"/>
    </location>
</feature>
<gene>
    <name evidence="11" type="ORF">F383_30216</name>
</gene>
<dbReference type="InterPro" id="IPR002067">
    <property type="entry name" value="MCP"/>
</dbReference>
<comment type="subcellular location">
    <subcellularLocation>
        <location evidence="1">Mitochondrion inner membrane</location>
        <topology evidence="1">Multi-pass membrane protein</topology>
    </subcellularLocation>
</comment>
<keyword evidence="4 9" id="KW-0812">Transmembrane</keyword>
<evidence type="ECO:0000256" key="5">
    <source>
        <dbReference type="ARBA" id="ARBA00022737"/>
    </source>
</evidence>
<evidence type="ECO:0000256" key="2">
    <source>
        <dbReference type="ARBA" id="ARBA00006375"/>
    </source>
</evidence>
<evidence type="ECO:0000256" key="1">
    <source>
        <dbReference type="ARBA" id="ARBA00004448"/>
    </source>
</evidence>
<evidence type="ECO:0000313" key="12">
    <source>
        <dbReference type="Proteomes" id="UP000032142"/>
    </source>
</evidence>
<organism evidence="11 12">
    <name type="scientific">Gossypium arboreum</name>
    <name type="common">Tree cotton</name>
    <name type="synonym">Gossypium nanking</name>
    <dbReference type="NCBI Taxonomy" id="29729"/>
    <lineage>
        <taxon>Eukaryota</taxon>
        <taxon>Viridiplantae</taxon>
        <taxon>Streptophyta</taxon>
        <taxon>Embryophyta</taxon>
        <taxon>Tracheophyta</taxon>
        <taxon>Spermatophyta</taxon>
        <taxon>Magnoliopsida</taxon>
        <taxon>eudicotyledons</taxon>
        <taxon>Gunneridae</taxon>
        <taxon>Pentapetalae</taxon>
        <taxon>rosids</taxon>
        <taxon>malvids</taxon>
        <taxon>Malvales</taxon>
        <taxon>Malvaceae</taxon>
        <taxon>Malvoideae</taxon>
        <taxon>Gossypium</taxon>
    </lineage>
</organism>
<dbReference type="GO" id="GO:0055085">
    <property type="term" value="P:transmembrane transport"/>
    <property type="evidence" value="ECO:0007669"/>
    <property type="project" value="InterPro"/>
</dbReference>
<evidence type="ECO:0000256" key="7">
    <source>
        <dbReference type="ARBA" id="ARBA00023128"/>
    </source>
</evidence>
<dbReference type="Proteomes" id="UP000032142">
    <property type="component" value="Unassembled WGS sequence"/>
</dbReference>